<dbReference type="GO" id="GO:0030973">
    <property type="term" value="F:molybdate ion binding"/>
    <property type="evidence" value="ECO:0007669"/>
    <property type="project" value="TreeGrafter"/>
</dbReference>
<evidence type="ECO:0000313" key="1">
    <source>
        <dbReference type="EMBL" id="MBB4678699.1"/>
    </source>
</evidence>
<reference evidence="1 2" key="1">
    <citation type="submission" date="2020-08" db="EMBL/GenBank/DDBJ databases">
        <title>Sequencing the genomes of 1000 actinobacteria strains.</title>
        <authorList>
            <person name="Klenk H.-P."/>
        </authorList>
    </citation>
    <scope>NUCLEOTIDE SEQUENCE [LARGE SCALE GENOMIC DNA]</scope>
    <source>
        <strain evidence="1 2">DSM 44230</strain>
    </source>
</reference>
<dbReference type="Pfam" id="PF13531">
    <property type="entry name" value="SBP_bac_11"/>
    <property type="match status" value="1"/>
</dbReference>
<dbReference type="SUPFAM" id="SSF53850">
    <property type="entry name" value="Periplasmic binding protein-like II"/>
    <property type="match status" value="1"/>
</dbReference>
<organism evidence="1 2">
    <name type="scientific">Crossiella cryophila</name>
    <dbReference type="NCBI Taxonomy" id="43355"/>
    <lineage>
        <taxon>Bacteria</taxon>
        <taxon>Bacillati</taxon>
        <taxon>Actinomycetota</taxon>
        <taxon>Actinomycetes</taxon>
        <taxon>Pseudonocardiales</taxon>
        <taxon>Pseudonocardiaceae</taxon>
        <taxon>Crossiella</taxon>
    </lineage>
</organism>
<dbReference type="GO" id="GO:0015689">
    <property type="term" value="P:molybdate ion transport"/>
    <property type="evidence" value="ECO:0007669"/>
    <property type="project" value="TreeGrafter"/>
</dbReference>
<gene>
    <name evidence="1" type="ORF">HNR67_004817</name>
</gene>
<protein>
    <submittedName>
        <fullName evidence="1">Molybdate transport system substrate-binding protein</fullName>
    </submittedName>
</protein>
<sequence>MSPRPVITLFSALAVRTALDDVLLPAFTLDARVDIEASYDPTTVLTQRITAGARPELVIAISDAFPALAGLGAIDPSSRRVLARSGIGIAVPAGTTPPDLSTVDSLRTALTAARSVAYSRTGASGIHFAALIEELGIAGQVNAQATVLPKGFTATALLDGRADLAVQQLSELAAVPGVRIAGPLPDEVQQHSELSLALSPDAGLSATGLARYLSSPVAAAAFAAAGLLPA</sequence>
<dbReference type="AlphaFoldDB" id="A0A7W7FXA0"/>
<evidence type="ECO:0000313" key="2">
    <source>
        <dbReference type="Proteomes" id="UP000533598"/>
    </source>
</evidence>
<accession>A0A7W7FXA0</accession>
<dbReference type="PANTHER" id="PTHR30632:SF11">
    <property type="entry name" value="BLR4797 PROTEIN"/>
    <property type="match status" value="1"/>
</dbReference>
<dbReference type="RefSeq" id="WP_221490029.1">
    <property type="nucleotide sequence ID" value="NZ_BAAAUI010000010.1"/>
</dbReference>
<keyword evidence="2" id="KW-1185">Reference proteome</keyword>
<dbReference type="PANTHER" id="PTHR30632">
    <property type="entry name" value="MOLYBDATE-BINDING PERIPLASMIC PROTEIN"/>
    <property type="match status" value="1"/>
</dbReference>
<dbReference type="Proteomes" id="UP000533598">
    <property type="component" value="Unassembled WGS sequence"/>
</dbReference>
<dbReference type="EMBL" id="JACHMH010000001">
    <property type="protein sequence ID" value="MBB4678699.1"/>
    <property type="molecule type" value="Genomic_DNA"/>
</dbReference>
<proteinExistence type="predicted"/>
<dbReference type="InterPro" id="IPR050682">
    <property type="entry name" value="ModA/WtpA"/>
</dbReference>
<dbReference type="Gene3D" id="3.40.190.10">
    <property type="entry name" value="Periplasmic binding protein-like II"/>
    <property type="match status" value="2"/>
</dbReference>
<name>A0A7W7FXA0_9PSEU</name>
<comment type="caution">
    <text evidence="1">The sequence shown here is derived from an EMBL/GenBank/DDBJ whole genome shotgun (WGS) entry which is preliminary data.</text>
</comment>